<keyword evidence="1" id="KW-0547">Nucleotide-binding</keyword>
<evidence type="ECO:0000259" key="3">
    <source>
        <dbReference type="Pfam" id="PF01591"/>
    </source>
</evidence>
<feature type="domain" description="6-phosphofructo-2-kinase" evidence="3">
    <location>
        <begin position="18"/>
        <end position="236"/>
    </location>
</feature>
<proteinExistence type="predicted"/>
<keyword evidence="4" id="KW-0808">Transferase</keyword>
<dbReference type="GO" id="GO:0005829">
    <property type="term" value="C:cytosol"/>
    <property type="evidence" value="ECO:0007669"/>
    <property type="project" value="TreeGrafter"/>
</dbReference>
<dbReference type="InterPro" id="IPR013079">
    <property type="entry name" value="6Phosfructo_kin"/>
</dbReference>
<dbReference type="SUPFAM" id="SSF52540">
    <property type="entry name" value="P-loop containing nucleoside triphosphate hydrolases"/>
    <property type="match status" value="1"/>
</dbReference>
<organism evidence="4 5">
    <name type="scientific">Gigaspora rosea</name>
    <dbReference type="NCBI Taxonomy" id="44941"/>
    <lineage>
        <taxon>Eukaryota</taxon>
        <taxon>Fungi</taxon>
        <taxon>Fungi incertae sedis</taxon>
        <taxon>Mucoromycota</taxon>
        <taxon>Glomeromycotina</taxon>
        <taxon>Glomeromycetes</taxon>
        <taxon>Diversisporales</taxon>
        <taxon>Gigasporaceae</taxon>
        <taxon>Gigaspora</taxon>
    </lineage>
</organism>
<evidence type="ECO:0000256" key="1">
    <source>
        <dbReference type="ARBA" id="ARBA00022741"/>
    </source>
</evidence>
<dbReference type="AlphaFoldDB" id="A0A397UGJ6"/>
<gene>
    <name evidence="4" type="ORF">C2G38_2135298</name>
</gene>
<dbReference type="InterPro" id="IPR029033">
    <property type="entry name" value="His_PPase_superfam"/>
</dbReference>
<dbReference type="InterPro" id="IPR027417">
    <property type="entry name" value="P-loop_NTPase"/>
</dbReference>
<dbReference type="GO" id="GO:0006000">
    <property type="term" value="P:fructose metabolic process"/>
    <property type="evidence" value="ECO:0007669"/>
    <property type="project" value="InterPro"/>
</dbReference>
<evidence type="ECO:0000313" key="5">
    <source>
        <dbReference type="Proteomes" id="UP000266673"/>
    </source>
</evidence>
<accession>A0A397UGJ6</accession>
<dbReference type="FunFam" id="3.40.50.300:FF:000644">
    <property type="entry name" value="GpmB, Fructose-2,6-bisphosphatase"/>
    <property type="match status" value="1"/>
</dbReference>
<keyword evidence="5" id="KW-1185">Reference proteome</keyword>
<reference evidence="4 5" key="1">
    <citation type="submission" date="2018-06" db="EMBL/GenBank/DDBJ databases">
        <title>Comparative genomics reveals the genomic features of Rhizophagus irregularis, R. cerebriforme, R. diaphanum and Gigaspora rosea, and their symbiotic lifestyle signature.</title>
        <authorList>
            <person name="Morin E."/>
            <person name="San Clemente H."/>
            <person name="Chen E.C.H."/>
            <person name="De La Providencia I."/>
            <person name="Hainaut M."/>
            <person name="Kuo A."/>
            <person name="Kohler A."/>
            <person name="Murat C."/>
            <person name="Tang N."/>
            <person name="Roy S."/>
            <person name="Loubradou J."/>
            <person name="Henrissat B."/>
            <person name="Grigoriev I.V."/>
            <person name="Corradi N."/>
            <person name="Roux C."/>
            <person name="Martin F.M."/>
        </authorList>
    </citation>
    <scope>NUCLEOTIDE SEQUENCE [LARGE SCALE GENOMIC DNA]</scope>
    <source>
        <strain evidence="4 5">DAOM 194757</strain>
    </source>
</reference>
<protein>
    <submittedName>
        <fullName evidence="4">6-phosphofructo-2-kinase-domain-containing protein</fullName>
    </submittedName>
</protein>
<dbReference type="CDD" id="cd07067">
    <property type="entry name" value="HP_PGM_like"/>
    <property type="match status" value="1"/>
</dbReference>
<dbReference type="GO" id="GO:0005524">
    <property type="term" value="F:ATP binding"/>
    <property type="evidence" value="ECO:0007669"/>
    <property type="project" value="UniProtKB-KW"/>
</dbReference>
<dbReference type="PIRSF" id="PIRSF000709">
    <property type="entry name" value="6PFK_2-Ptase"/>
    <property type="match status" value="1"/>
</dbReference>
<keyword evidence="4" id="KW-0418">Kinase</keyword>
<keyword evidence="2" id="KW-0067">ATP-binding</keyword>
<dbReference type="STRING" id="44941.A0A397UGJ6"/>
<dbReference type="GO" id="GO:0006003">
    <property type="term" value="P:fructose 2,6-bisphosphate metabolic process"/>
    <property type="evidence" value="ECO:0007669"/>
    <property type="project" value="InterPro"/>
</dbReference>
<dbReference type="Pfam" id="PF01591">
    <property type="entry name" value="6PF2K"/>
    <property type="match status" value="1"/>
</dbReference>
<dbReference type="EMBL" id="QKWP01001392">
    <property type="protein sequence ID" value="RIB09300.1"/>
    <property type="molecule type" value="Genomic_DNA"/>
</dbReference>
<dbReference type="GO" id="GO:0004331">
    <property type="term" value="F:fructose-2,6-bisphosphate 2-phosphatase activity"/>
    <property type="evidence" value="ECO:0007669"/>
    <property type="project" value="TreeGrafter"/>
</dbReference>
<dbReference type="GO" id="GO:0003873">
    <property type="term" value="F:6-phosphofructo-2-kinase activity"/>
    <property type="evidence" value="ECO:0007669"/>
    <property type="project" value="InterPro"/>
</dbReference>
<dbReference type="Proteomes" id="UP000266673">
    <property type="component" value="Unassembled WGS sequence"/>
</dbReference>
<sequence>MSLIIYRKNTMAAQLYKTESGRLFHAGKIAIITVGLPARGKTHISRSLCRYLRWLGVPTKVFSVGNYRRKAMGTAGKLPQNFFDFGNQEAAQSRRKIAKECLMDMISWLEAGGQVGIFDASNTTEERRKEIYNILISEDIHPVFIESMCDKQDIIEANIRSVKITSPDYIGWDREAAVKDYWKRINNHLGHYQTIADTSLSFVKMINVGERIIVNNVKGYLQSRIVFYLMNLHISPRIIYFAQTGETLNEKVQKADAELSPDGIRYANYLKNFLLNLREKEKKQRIEEGWGDEDERTLTIWTSARRRSYQTAKPFEDEGYIIEQRTSMAELNLGIVDGLTVDEIKARFPEEYERQQQDLYHHRYPRAESYHDLAVRLESIILELEHEKNDVLIIAHETVLKCLYAYLFDQPEDEIPRNIIPKNYLIEIIPSAYGCRETRMEIEYTMNQTWTLFWDTSVCYFEPNKAFLRVGDF</sequence>
<name>A0A397UGJ6_9GLOM</name>
<dbReference type="InterPro" id="IPR013078">
    <property type="entry name" value="His_Pase_superF_clade-1"/>
</dbReference>
<evidence type="ECO:0000313" key="4">
    <source>
        <dbReference type="EMBL" id="RIB09300.1"/>
    </source>
</evidence>
<dbReference type="InterPro" id="IPR003094">
    <property type="entry name" value="6Pfruct_kin"/>
</dbReference>
<dbReference type="Pfam" id="PF00300">
    <property type="entry name" value="His_Phos_1"/>
    <property type="match status" value="1"/>
</dbReference>
<dbReference type="OrthoDB" id="267323at2759"/>
<dbReference type="Gene3D" id="3.40.50.300">
    <property type="entry name" value="P-loop containing nucleotide triphosphate hydrolases"/>
    <property type="match status" value="1"/>
</dbReference>
<comment type="caution">
    <text evidence="4">The sequence shown here is derived from an EMBL/GenBank/DDBJ whole genome shotgun (WGS) entry which is preliminary data.</text>
</comment>
<dbReference type="PANTHER" id="PTHR10606">
    <property type="entry name" value="6-PHOSPHOFRUCTO-2-KINASE/FRUCTOSE-2,6-BISPHOSPHATASE"/>
    <property type="match status" value="1"/>
</dbReference>
<evidence type="ECO:0000256" key="2">
    <source>
        <dbReference type="ARBA" id="ARBA00022840"/>
    </source>
</evidence>
<dbReference type="SUPFAM" id="SSF53254">
    <property type="entry name" value="Phosphoglycerate mutase-like"/>
    <property type="match status" value="1"/>
</dbReference>
<dbReference type="Gene3D" id="3.40.50.1240">
    <property type="entry name" value="Phosphoglycerate mutase-like"/>
    <property type="match status" value="1"/>
</dbReference>
<dbReference type="PRINTS" id="PR00991">
    <property type="entry name" value="6PFRUCTKNASE"/>
</dbReference>
<dbReference type="PANTHER" id="PTHR10606:SF39">
    <property type="entry name" value="6-PHOSPHOFRUCTO-2-KINASE_FRUCTOSE-2,6-BISPHOSPHATASE YLR345W-RELATED"/>
    <property type="match status" value="1"/>
</dbReference>